<dbReference type="PANTHER" id="PTHR30055:SF234">
    <property type="entry name" value="HTH-TYPE TRANSCRIPTIONAL REGULATOR BETI"/>
    <property type="match status" value="1"/>
</dbReference>
<dbReference type="AlphaFoldDB" id="A0A077M143"/>
<dbReference type="GO" id="GO:0000976">
    <property type="term" value="F:transcription cis-regulatory region binding"/>
    <property type="evidence" value="ECO:0007669"/>
    <property type="project" value="TreeGrafter"/>
</dbReference>
<proteinExistence type="predicted"/>
<name>A0A077M143_9MICO</name>
<reference evidence="5 6" key="1">
    <citation type="journal article" date="2013" name="ISME J.">
        <title>A metabolic model for members of the genus Tetrasphaera involved in enhanced biological phosphorus removal.</title>
        <authorList>
            <person name="Kristiansen R."/>
            <person name="Nguyen H.T.T."/>
            <person name="Saunders A.M."/>
            <person name="Nielsen J.L."/>
            <person name="Wimmer R."/>
            <person name="Le V.Q."/>
            <person name="McIlroy S.J."/>
            <person name="Petrovski S."/>
            <person name="Seviour R.J."/>
            <person name="Calteau A."/>
            <person name="Nielsen K.L."/>
            <person name="Nielsen P.H."/>
        </authorList>
    </citation>
    <scope>NUCLEOTIDE SEQUENCE [LARGE SCALE GENOMIC DNA]</scope>
    <source>
        <strain evidence="5 6">T1-X7</strain>
    </source>
</reference>
<dbReference type="InterPro" id="IPR050109">
    <property type="entry name" value="HTH-type_TetR-like_transc_reg"/>
</dbReference>
<evidence type="ECO:0000313" key="6">
    <source>
        <dbReference type="Proteomes" id="UP000035721"/>
    </source>
</evidence>
<evidence type="ECO:0000256" key="1">
    <source>
        <dbReference type="ARBA" id="ARBA00023015"/>
    </source>
</evidence>
<dbReference type="GO" id="GO:0003700">
    <property type="term" value="F:DNA-binding transcription factor activity"/>
    <property type="evidence" value="ECO:0007669"/>
    <property type="project" value="TreeGrafter"/>
</dbReference>
<protein>
    <submittedName>
        <fullName evidence="5">Putative TetR family transcriptional regulator</fullName>
    </submittedName>
</protein>
<sequence length="197" mass="21908">MVGTQLSRMLADQRVRPDALSAFALARRAFMEGRRLEMQELAAELGVSRATVFRWVGSRDELLVEVIWSLTEPTLRRAVSAAEGLRGSARLVSVMGAFAEATIDSPSFMGFVQREPERALRLLTTRASWYQSRLAGAVEQLLREETEAGAMTPPLPMHDLAYLMLRIVEAFVYADLIAGETPDPTKVRQAMGVLLRE</sequence>
<gene>
    <name evidence="5" type="ORF">BN12_470016</name>
</gene>
<keyword evidence="6" id="KW-1185">Reference proteome</keyword>
<accession>A0A077M143</accession>
<dbReference type="InterPro" id="IPR009057">
    <property type="entry name" value="Homeodomain-like_sf"/>
</dbReference>
<organism evidence="5 6">
    <name type="scientific">Nostocoides japonicum T1-X7</name>
    <dbReference type="NCBI Taxonomy" id="1194083"/>
    <lineage>
        <taxon>Bacteria</taxon>
        <taxon>Bacillati</taxon>
        <taxon>Actinomycetota</taxon>
        <taxon>Actinomycetes</taxon>
        <taxon>Micrococcales</taxon>
        <taxon>Intrasporangiaceae</taxon>
        <taxon>Nostocoides</taxon>
    </lineage>
</organism>
<keyword evidence="3" id="KW-0804">Transcription</keyword>
<dbReference type="Proteomes" id="UP000035721">
    <property type="component" value="Unassembled WGS sequence"/>
</dbReference>
<dbReference type="EMBL" id="CAJB01000378">
    <property type="protein sequence ID" value="CCH79546.1"/>
    <property type="molecule type" value="Genomic_DNA"/>
</dbReference>
<dbReference type="PANTHER" id="PTHR30055">
    <property type="entry name" value="HTH-TYPE TRANSCRIPTIONAL REGULATOR RUTR"/>
    <property type="match status" value="1"/>
</dbReference>
<evidence type="ECO:0000313" key="5">
    <source>
        <dbReference type="EMBL" id="CCH79546.1"/>
    </source>
</evidence>
<dbReference type="SUPFAM" id="SSF46689">
    <property type="entry name" value="Homeodomain-like"/>
    <property type="match status" value="1"/>
</dbReference>
<feature type="domain" description="QsdR TetR regulatory C-terminal" evidence="4">
    <location>
        <begin position="86"/>
        <end position="196"/>
    </location>
</feature>
<keyword evidence="1" id="KW-0805">Transcription regulation</keyword>
<dbReference type="STRING" id="1194083.BN12_470016"/>
<evidence type="ECO:0000256" key="3">
    <source>
        <dbReference type="ARBA" id="ARBA00023163"/>
    </source>
</evidence>
<dbReference type="InterPro" id="IPR041485">
    <property type="entry name" value="TetR_C_36"/>
</dbReference>
<evidence type="ECO:0000256" key="2">
    <source>
        <dbReference type="ARBA" id="ARBA00023125"/>
    </source>
</evidence>
<dbReference type="Gene3D" id="1.10.357.10">
    <property type="entry name" value="Tetracycline Repressor, domain 2"/>
    <property type="match status" value="1"/>
</dbReference>
<evidence type="ECO:0000259" key="4">
    <source>
        <dbReference type="Pfam" id="PF18598"/>
    </source>
</evidence>
<dbReference type="Pfam" id="PF18598">
    <property type="entry name" value="TetR_C_36"/>
    <property type="match status" value="1"/>
</dbReference>
<keyword evidence="2" id="KW-0238">DNA-binding</keyword>
<comment type="caution">
    <text evidence="5">The sequence shown here is derived from an EMBL/GenBank/DDBJ whole genome shotgun (WGS) entry which is preliminary data.</text>
</comment>
<dbReference type="RefSeq" id="WP_200901171.1">
    <property type="nucleotide sequence ID" value="NZ_HF570958.1"/>
</dbReference>